<evidence type="ECO:0000313" key="2">
    <source>
        <dbReference type="Proteomes" id="UP000190675"/>
    </source>
</evidence>
<dbReference type="Proteomes" id="UP000190675">
    <property type="component" value="Chromosome I"/>
</dbReference>
<dbReference type="EMBL" id="LT670818">
    <property type="protein sequence ID" value="SHH46999.1"/>
    <property type="molecule type" value="Genomic_DNA"/>
</dbReference>
<accession>A0A1M5T8D7</accession>
<evidence type="ECO:0000313" key="1">
    <source>
        <dbReference type="EMBL" id="SHH46999.1"/>
    </source>
</evidence>
<name>A0A1M5T8D7_9BRAD</name>
<sequence>MINLELLQFVPDDKKKEVEATLRASTTAVDTLIKVLTQRSKAIERQEASSLDYESPAWPFKQANRNGRYSAYQELIALFTFKKD</sequence>
<proteinExistence type="predicted"/>
<gene>
    <name evidence="1" type="ORF">SAMN05444169_7613</name>
</gene>
<protein>
    <submittedName>
        <fullName evidence="1">Uncharacterized protein</fullName>
    </submittedName>
</protein>
<dbReference type="AlphaFoldDB" id="A0A1M5T8D7"/>
<organism evidence="1 2">
    <name type="scientific">Bradyrhizobium erythrophlei</name>
    <dbReference type="NCBI Taxonomy" id="1437360"/>
    <lineage>
        <taxon>Bacteria</taxon>
        <taxon>Pseudomonadati</taxon>
        <taxon>Pseudomonadota</taxon>
        <taxon>Alphaproteobacteria</taxon>
        <taxon>Hyphomicrobiales</taxon>
        <taxon>Nitrobacteraceae</taxon>
        <taxon>Bradyrhizobium</taxon>
    </lineage>
</organism>
<reference evidence="1 2" key="1">
    <citation type="submission" date="2016-11" db="EMBL/GenBank/DDBJ databases">
        <authorList>
            <person name="Jaros S."/>
            <person name="Januszkiewicz K."/>
            <person name="Wedrychowicz H."/>
        </authorList>
    </citation>
    <scope>NUCLEOTIDE SEQUENCE [LARGE SCALE GENOMIC DNA]</scope>
    <source>
        <strain evidence="1 2">GAS242</strain>
    </source>
</reference>